<dbReference type="RefSeq" id="XP_018834648.1">
    <property type="nucleotide sequence ID" value="XM_018979103.2"/>
</dbReference>
<keyword evidence="1" id="KW-1185">Reference proteome</keyword>
<dbReference type="Gramene" id="Jr14_21050_p1">
    <property type="protein sequence ID" value="cds.Jr14_21050_p1"/>
    <property type="gene ID" value="Jr14_21050"/>
</dbReference>
<accession>A0A2I4FSN6</accession>
<organism evidence="1 2">
    <name type="scientific">Juglans regia</name>
    <name type="common">English walnut</name>
    <dbReference type="NCBI Taxonomy" id="51240"/>
    <lineage>
        <taxon>Eukaryota</taxon>
        <taxon>Viridiplantae</taxon>
        <taxon>Streptophyta</taxon>
        <taxon>Embryophyta</taxon>
        <taxon>Tracheophyta</taxon>
        <taxon>Spermatophyta</taxon>
        <taxon>Magnoliopsida</taxon>
        <taxon>eudicotyledons</taxon>
        <taxon>Gunneridae</taxon>
        <taxon>Pentapetalae</taxon>
        <taxon>rosids</taxon>
        <taxon>fabids</taxon>
        <taxon>Fagales</taxon>
        <taxon>Juglandaceae</taxon>
        <taxon>Juglans</taxon>
    </lineage>
</organism>
<reference evidence="2" key="1">
    <citation type="submission" date="2025-08" db="UniProtKB">
        <authorList>
            <consortium name="RefSeq"/>
        </authorList>
    </citation>
    <scope>IDENTIFICATION</scope>
    <source>
        <tissue evidence="2">Leaves</tissue>
    </source>
</reference>
<evidence type="ECO:0000313" key="2">
    <source>
        <dbReference type="RefSeq" id="XP_018834648.1"/>
    </source>
</evidence>
<dbReference type="GeneID" id="109001705"/>
<gene>
    <name evidence="2" type="primary">LOC109001705</name>
</gene>
<name>A0A2I4FSN6_JUGRE</name>
<evidence type="ECO:0000313" key="1">
    <source>
        <dbReference type="Proteomes" id="UP000235220"/>
    </source>
</evidence>
<dbReference type="AlphaFoldDB" id="A0A2I4FSN6"/>
<protein>
    <submittedName>
        <fullName evidence="2">Uncharacterized protein LOC109001705 isoform X3</fullName>
    </submittedName>
</protein>
<dbReference type="Proteomes" id="UP000235220">
    <property type="component" value="Chromosome 14"/>
</dbReference>
<sequence length="107" mass="11839">MRKPILARLRSVVMGGKLNFQQVPGTRAEKDNEIQDATRRSFGSGSIPRWRSRGSGANEVLQGCNTVAFMVVVGSPRWQQSGVSSWATLACVGRGRRNKFGFWDLLV</sequence>
<proteinExistence type="predicted"/>